<protein>
    <submittedName>
        <fullName evidence="1">Uncharacterized protein</fullName>
    </submittedName>
</protein>
<name>A0A8S5TSH7_9CAUD</name>
<accession>A0A8S5TSH7</accession>
<reference evidence="1" key="1">
    <citation type="journal article" date="2021" name="Proc. Natl. Acad. Sci. U.S.A.">
        <title>A Catalog of Tens of Thousands of Viruses from Human Metagenomes Reveals Hidden Associations with Chronic Diseases.</title>
        <authorList>
            <person name="Tisza M.J."/>
            <person name="Buck C.B."/>
        </authorList>
    </citation>
    <scope>NUCLEOTIDE SEQUENCE</scope>
    <source>
        <strain evidence="1">Ctxdc10</strain>
    </source>
</reference>
<organism evidence="1">
    <name type="scientific">Siphoviridae sp. ctxdc10</name>
    <dbReference type="NCBI Taxonomy" id="2825740"/>
    <lineage>
        <taxon>Viruses</taxon>
        <taxon>Duplodnaviria</taxon>
        <taxon>Heunggongvirae</taxon>
        <taxon>Uroviricota</taxon>
        <taxon>Caudoviricetes</taxon>
    </lineage>
</organism>
<sequence length="52" mass="6328">MKSQKAKEAIERYRRTFSAPYQVDETAEYCRLFKEIAEIAELEAEERMRQKR</sequence>
<dbReference type="EMBL" id="BK015918">
    <property type="protein sequence ID" value="DAF85158.1"/>
    <property type="molecule type" value="Genomic_DNA"/>
</dbReference>
<proteinExistence type="predicted"/>
<evidence type="ECO:0000313" key="1">
    <source>
        <dbReference type="EMBL" id="DAF85158.1"/>
    </source>
</evidence>